<keyword evidence="6" id="KW-1185">Reference proteome</keyword>
<dbReference type="InterPro" id="IPR020845">
    <property type="entry name" value="AMP-binding_CS"/>
</dbReference>
<feature type="domain" description="AMP-dependent synthetase/ligase" evidence="3">
    <location>
        <begin position="5"/>
        <end position="359"/>
    </location>
</feature>
<evidence type="ECO:0000313" key="5">
    <source>
        <dbReference type="EMBL" id="OJZ68978.1"/>
    </source>
</evidence>
<dbReference type="STRING" id="53378.BRW65_24170"/>
<evidence type="ECO:0008006" key="7">
    <source>
        <dbReference type="Google" id="ProtNLM"/>
    </source>
</evidence>
<keyword evidence="2" id="KW-0436">Ligase</keyword>
<evidence type="ECO:0000313" key="6">
    <source>
        <dbReference type="Proteomes" id="UP000186438"/>
    </source>
</evidence>
<reference evidence="5 6" key="1">
    <citation type="submission" date="2016-11" db="EMBL/GenBank/DDBJ databases">
        <title>Genome sequences of unsequenced Mycobacteria.</title>
        <authorList>
            <person name="Greninger A.L."/>
            <person name="Fang F."/>
            <person name="Jerome K.R."/>
        </authorList>
    </citation>
    <scope>NUCLEOTIDE SEQUENCE [LARGE SCALE GENOMIC DNA]</scope>
    <source>
        <strain evidence="5 6">M11</strain>
    </source>
</reference>
<protein>
    <recommendedName>
        <fullName evidence="7">Acyl-CoA synthetase</fullName>
    </recommendedName>
</protein>
<dbReference type="Gene3D" id="3.40.50.12780">
    <property type="entry name" value="N-terminal domain of ligase-like"/>
    <property type="match status" value="1"/>
</dbReference>
<evidence type="ECO:0000256" key="1">
    <source>
        <dbReference type="ARBA" id="ARBA00006432"/>
    </source>
</evidence>
<dbReference type="OrthoDB" id="9803968at2"/>
<comment type="caution">
    <text evidence="5">The sequence shown here is derived from an EMBL/GenBank/DDBJ whole genome shotgun (WGS) entry which is preliminary data.</text>
</comment>
<dbReference type="InterPro" id="IPR042099">
    <property type="entry name" value="ANL_N_sf"/>
</dbReference>
<name>A0A1Q4HN64_9MYCO</name>
<dbReference type="InterPro" id="IPR045851">
    <property type="entry name" value="AMP-bd_C_sf"/>
</dbReference>
<dbReference type="InterPro" id="IPR000873">
    <property type="entry name" value="AMP-dep_synth/lig_dom"/>
</dbReference>
<proteinExistence type="inferred from homology"/>
<dbReference type="PROSITE" id="PS00455">
    <property type="entry name" value="AMP_BINDING"/>
    <property type="match status" value="1"/>
</dbReference>
<dbReference type="GO" id="GO:0031956">
    <property type="term" value="F:medium-chain fatty acid-CoA ligase activity"/>
    <property type="evidence" value="ECO:0007669"/>
    <property type="project" value="TreeGrafter"/>
</dbReference>
<feature type="domain" description="AMP-binding enzyme C-terminal" evidence="4">
    <location>
        <begin position="416"/>
        <end position="494"/>
    </location>
</feature>
<evidence type="ECO:0000259" key="4">
    <source>
        <dbReference type="Pfam" id="PF13193"/>
    </source>
</evidence>
<dbReference type="GO" id="GO:0006631">
    <property type="term" value="P:fatty acid metabolic process"/>
    <property type="evidence" value="ECO:0007669"/>
    <property type="project" value="TreeGrafter"/>
</dbReference>
<dbReference type="RefSeq" id="WP_073879052.1">
    <property type="nucleotide sequence ID" value="NZ_MPNT01000031.1"/>
</dbReference>
<dbReference type="InterPro" id="IPR025110">
    <property type="entry name" value="AMP-bd_C"/>
</dbReference>
<dbReference type="Proteomes" id="UP000186438">
    <property type="component" value="Unassembled WGS sequence"/>
</dbReference>
<evidence type="ECO:0000259" key="3">
    <source>
        <dbReference type="Pfam" id="PF00501"/>
    </source>
</evidence>
<organism evidence="5 6">
    <name type="scientific">Mycobacterium paraffinicum</name>
    <dbReference type="NCBI Taxonomy" id="53378"/>
    <lineage>
        <taxon>Bacteria</taxon>
        <taxon>Bacillati</taxon>
        <taxon>Actinomycetota</taxon>
        <taxon>Actinomycetes</taxon>
        <taxon>Mycobacteriales</taxon>
        <taxon>Mycobacteriaceae</taxon>
        <taxon>Mycobacterium</taxon>
    </lineage>
</organism>
<dbReference type="PANTHER" id="PTHR43201">
    <property type="entry name" value="ACYL-COA SYNTHETASE"/>
    <property type="match status" value="1"/>
</dbReference>
<gene>
    <name evidence="5" type="ORF">BRW65_24170</name>
</gene>
<dbReference type="Pfam" id="PF00501">
    <property type="entry name" value="AMP-binding"/>
    <property type="match status" value="1"/>
</dbReference>
<dbReference type="Pfam" id="PF13193">
    <property type="entry name" value="AMP-binding_C"/>
    <property type="match status" value="1"/>
</dbReference>
<accession>A0A1Q4HN64</accession>
<dbReference type="PANTHER" id="PTHR43201:SF5">
    <property type="entry name" value="MEDIUM-CHAIN ACYL-COA LIGASE ACSF2, MITOCHONDRIAL"/>
    <property type="match status" value="1"/>
</dbReference>
<dbReference type="EMBL" id="MPNT01000031">
    <property type="protein sequence ID" value="OJZ68978.1"/>
    <property type="molecule type" value="Genomic_DNA"/>
</dbReference>
<dbReference type="SUPFAM" id="SSF56801">
    <property type="entry name" value="Acetyl-CoA synthetase-like"/>
    <property type="match status" value="1"/>
</dbReference>
<dbReference type="AlphaFoldDB" id="A0A1Q4HN64"/>
<sequence>MYPGHWAAIKPDHPAAVMASTRDTLTYGELDRRSRRLASFFRSRGLTRGDHMAILLHNDLRYFEMLWAALRSGIYVTPVNWHLKPDEIAYILNDCEAKALCTSVRQQEFITQIDWDTLPSLKTRLMADDITAGFQPYEAALEHAVDAAEELSGATLLYTSGTTGRPKGVIRPLPTSAPRDGDPASSGLAALFGIDEQAVYLSPAPQYHAAPLNFTIAAHRVGATVVLMEKFDARDALNAIESHRVTHSQWVPTMFVRMLALEPTEKQSADLSTHRLALHAGAPCPPEIKRQMIDWWGPILVEYYGGTDAGGFTMIDSADWLAHPGSVGRSLTGPIQIIDEETDRAVEPGQTGTVYFTGDPGFVYKGDPEKTRRSRRNGEASTMGDIGYLDRDGFLYLTDRKEFTIISGGVNIYPREAEDVLILHPSVQDVAVFGIPHPEFGEEVKAAVELKPTVYPTPELAEDLIEFARLRLANFKCPRSIEFLEELPRTPAGKLRKADLRNLYTRGDRTP</sequence>
<dbReference type="Gene3D" id="3.30.300.30">
    <property type="match status" value="1"/>
</dbReference>
<comment type="similarity">
    <text evidence="1">Belongs to the ATP-dependent AMP-binding enzyme family.</text>
</comment>
<evidence type="ECO:0000256" key="2">
    <source>
        <dbReference type="ARBA" id="ARBA00022598"/>
    </source>
</evidence>